<evidence type="ECO:0000256" key="2">
    <source>
        <dbReference type="ARBA" id="ARBA00022485"/>
    </source>
</evidence>
<sequence length="434" mass="48009">MATLVELVKKGEIPAEVKKVAEEEKRDIEYIVKGLIDGTIVIPANIYHRSRDNFTPKGIGKGLKTKVNVNLGTSADVEDIELELKKLEVSIKYGTDAVMDLSTGTQIEKTRKIIVEHSPVMVGTVPIYQAVVEATEKHGFMGKMTVNELFNVIERHCKDGVDFITVHCGVTLSSLERLKKEGRLMNIVSRGGALIAEWMVYNEKENPLFEHYDRLLEIAKKYDVTLSLGDGMRPGCLADATDRCQIEELITLGELVDRARKADVQVMVEGPGHVPLNQIETNIILQKRLCHGAPFYVLGPIVTDIAPGYDHITAAIGGAIAAKAGADFLCYVTPAEHLALPDVNDVKEGLIASKIAGHAADIVKGVPGAMEWDIEMAKARDALDWERQFELALDPEKAREYRNRRAPKKDEETCSMCGNLCAVKTFNEYIKKKK</sequence>
<name>A0A1R1MK61_9BACT</name>
<dbReference type="SFLD" id="SFLDS00113">
    <property type="entry name" value="Radical_SAM_Phosphomethylpyrim"/>
    <property type="match status" value="1"/>
</dbReference>
<evidence type="ECO:0000256" key="3">
    <source>
        <dbReference type="ARBA" id="ARBA00022691"/>
    </source>
</evidence>
<comment type="cofactor">
    <cofactor evidence="10">
        <name>[4Fe-4S] cluster</name>
        <dbReference type="ChEBI" id="CHEBI:49883"/>
    </cofactor>
    <text evidence="10">Binds 1 [4Fe-4S] cluster per subunit. The cluster is coordinated with 3 cysteines and an exchangeable S-adenosyl-L-methionine.</text>
</comment>
<evidence type="ECO:0000256" key="10">
    <source>
        <dbReference type="HAMAP-Rule" id="MF_00089"/>
    </source>
</evidence>
<feature type="binding site" evidence="10">
    <location>
        <position position="70"/>
    </location>
    <ligand>
        <name>substrate</name>
    </ligand>
</feature>
<dbReference type="AlphaFoldDB" id="A0A1R1MK61"/>
<feature type="binding site" evidence="10">
    <location>
        <begin position="189"/>
        <end position="191"/>
    </location>
    <ligand>
        <name>substrate</name>
    </ligand>
</feature>
<organism evidence="11 12">
    <name type="scientific">Desulfurobacterium indicum</name>
    <dbReference type="NCBI Taxonomy" id="1914305"/>
    <lineage>
        <taxon>Bacteria</taxon>
        <taxon>Pseudomonadati</taxon>
        <taxon>Aquificota</taxon>
        <taxon>Aquificia</taxon>
        <taxon>Desulfurobacteriales</taxon>
        <taxon>Desulfurobacteriaceae</taxon>
        <taxon>Desulfurobacterium</taxon>
    </lineage>
</organism>
<comment type="catalytic activity">
    <reaction evidence="10">
        <text>5-amino-1-(5-phospho-beta-D-ribosyl)imidazole + S-adenosyl-L-methionine = 4-amino-2-methyl-5-(phosphooxymethyl)pyrimidine + CO + 5'-deoxyadenosine + formate + L-methionine + 3 H(+)</text>
        <dbReference type="Rhea" id="RHEA:24840"/>
        <dbReference type="ChEBI" id="CHEBI:15378"/>
        <dbReference type="ChEBI" id="CHEBI:15740"/>
        <dbReference type="ChEBI" id="CHEBI:17245"/>
        <dbReference type="ChEBI" id="CHEBI:17319"/>
        <dbReference type="ChEBI" id="CHEBI:57844"/>
        <dbReference type="ChEBI" id="CHEBI:58354"/>
        <dbReference type="ChEBI" id="CHEBI:59789"/>
        <dbReference type="ChEBI" id="CHEBI:137981"/>
        <dbReference type="EC" id="4.1.99.17"/>
    </reaction>
</comment>
<evidence type="ECO:0000256" key="6">
    <source>
        <dbReference type="ARBA" id="ARBA00022977"/>
    </source>
</evidence>
<evidence type="ECO:0000256" key="9">
    <source>
        <dbReference type="ARBA" id="ARBA00023239"/>
    </source>
</evidence>
<feature type="binding site" evidence="10">
    <location>
        <position position="128"/>
    </location>
    <ligand>
        <name>substrate</name>
    </ligand>
</feature>
<dbReference type="RefSeq" id="WP_076713408.1">
    <property type="nucleotide sequence ID" value="NZ_MOEN01000029.1"/>
</dbReference>
<dbReference type="SFLD" id="SFLDF00407">
    <property type="entry name" value="phosphomethylpyrimidine_syntha"/>
    <property type="match status" value="1"/>
</dbReference>
<evidence type="ECO:0000256" key="4">
    <source>
        <dbReference type="ARBA" id="ARBA00022723"/>
    </source>
</evidence>
<dbReference type="GO" id="GO:0051539">
    <property type="term" value="F:4 iron, 4 sulfur cluster binding"/>
    <property type="evidence" value="ECO:0007669"/>
    <property type="project" value="UniProtKB-KW"/>
</dbReference>
<feature type="binding site" evidence="10">
    <location>
        <position position="296"/>
    </location>
    <ligand>
        <name>substrate</name>
    </ligand>
</feature>
<dbReference type="FunFam" id="3.20.20.540:FF:000001">
    <property type="entry name" value="Phosphomethylpyrimidine synthase"/>
    <property type="match status" value="1"/>
</dbReference>
<protein>
    <recommendedName>
        <fullName evidence="10">Phosphomethylpyrimidine synthase</fullName>
        <ecNumber evidence="10">4.1.99.17</ecNumber>
    </recommendedName>
    <alternativeName>
        <fullName evidence="10">Hydroxymethylpyrimidine phosphate synthase</fullName>
        <shortName evidence="10">HMP-P synthase</shortName>
        <shortName evidence="10">HMP-phosphate synthase</shortName>
        <shortName evidence="10">HMPP synthase</shortName>
    </alternativeName>
    <alternativeName>
        <fullName evidence="10">Thiamine biosynthesis protein ThiC</fullName>
    </alternativeName>
</protein>
<dbReference type="InterPro" id="IPR002817">
    <property type="entry name" value="ThiC/BzaA/B"/>
</dbReference>
<feature type="binding site" evidence="10">
    <location>
        <position position="273"/>
    </location>
    <ligand>
        <name>Zn(2+)</name>
        <dbReference type="ChEBI" id="CHEBI:29105"/>
    </ligand>
</feature>
<evidence type="ECO:0000313" key="12">
    <source>
        <dbReference type="Proteomes" id="UP000187408"/>
    </source>
</evidence>
<dbReference type="UniPathway" id="UPA00060"/>
<keyword evidence="8 10" id="KW-0411">Iron-sulfur</keyword>
<evidence type="ECO:0000256" key="8">
    <source>
        <dbReference type="ARBA" id="ARBA00023014"/>
    </source>
</evidence>
<dbReference type="GO" id="GO:0005829">
    <property type="term" value="C:cytosol"/>
    <property type="evidence" value="ECO:0007669"/>
    <property type="project" value="TreeGrafter"/>
</dbReference>
<comment type="function">
    <text evidence="1 10">Catalyzes the synthesis of the hydroxymethylpyrimidine phosphate (HMP-P) moiety of thiamine from aminoimidazole ribotide (AIR) in a radical S-adenosyl-L-methionine (SAM)-dependent reaction.</text>
</comment>
<reference evidence="11 12" key="1">
    <citation type="submission" date="2016-10" db="EMBL/GenBank/DDBJ databases">
        <title>Genome sequence of a sulfur-reducing bacterium Desulfurobacterium indicum K6013.</title>
        <authorList>
            <person name="Cao J."/>
            <person name="Shao Z."/>
            <person name="Alain K."/>
            <person name="Jebbar M."/>
        </authorList>
    </citation>
    <scope>NUCLEOTIDE SEQUENCE [LARGE SCALE GENOMIC DNA]</scope>
    <source>
        <strain evidence="11 12">K6013</strain>
    </source>
</reference>
<keyword evidence="6 10" id="KW-0784">Thiamine biosynthesis</keyword>
<comment type="caution">
    <text evidence="11">The sequence shown here is derived from an EMBL/GenBank/DDBJ whole genome shotgun (WGS) entry which is preliminary data.</text>
</comment>
<dbReference type="InterPro" id="IPR038521">
    <property type="entry name" value="ThiC/Bza_core_dom"/>
</dbReference>
<dbReference type="Gene3D" id="6.10.250.620">
    <property type="match status" value="1"/>
</dbReference>
<evidence type="ECO:0000313" key="11">
    <source>
        <dbReference type="EMBL" id="OMH40084.1"/>
    </source>
</evidence>
<feature type="binding site" evidence="10">
    <location>
        <position position="269"/>
    </location>
    <ligand>
        <name>substrate</name>
    </ligand>
</feature>
<dbReference type="GO" id="GO:0009228">
    <property type="term" value="P:thiamine biosynthetic process"/>
    <property type="evidence" value="ECO:0007669"/>
    <property type="project" value="UniProtKB-UniRule"/>
</dbReference>
<dbReference type="PANTHER" id="PTHR30557">
    <property type="entry name" value="THIAMINE BIOSYNTHESIS PROTEIN THIC"/>
    <property type="match status" value="1"/>
</dbReference>
<dbReference type="Pfam" id="PF01964">
    <property type="entry name" value="ThiC_Rad_SAM"/>
    <property type="match status" value="1"/>
</dbReference>
<feature type="binding site" evidence="10">
    <location>
        <position position="99"/>
    </location>
    <ligand>
        <name>substrate</name>
    </ligand>
</feature>
<gene>
    <name evidence="10" type="primary">thiC</name>
    <name evidence="11" type="ORF">BLW93_07115</name>
</gene>
<evidence type="ECO:0000256" key="1">
    <source>
        <dbReference type="ARBA" id="ARBA00003175"/>
    </source>
</evidence>
<evidence type="ECO:0000256" key="7">
    <source>
        <dbReference type="ARBA" id="ARBA00023004"/>
    </source>
</evidence>
<keyword evidence="4 10" id="KW-0479">Metal-binding</keyword>
<dbReference type="OrthoDB" id="9805897at2"/>
<comment type="similarity">
    <text evidence="10">Belongs to the ThiC family.</text>
</comment>
<dbReference type="NCBIfam" id="NF009895">
    <property type="entry name" value="PRK13352.1"/>
    <property type="match status" value="1"/>
</dbReference>
<feature type="binding site" evidence="10">
    <location>
        <begin position="230"/>
        <end position="233"/>
    </location>
    <ligand>
        <name>substrate</name>
    </ligand>
</feature>
<keyword evidence="12" id="KW-1185">Reference proteome</keyword>
<dbReference type="GO" id="GO:0009229">
    <property type="term" value="P:thiamine diphosphate biosynthetic process"/>
    <property type="evidence" value="ECO:0007669"/>
    <property type="project" value="UniProtKB-UniRule"/>
</dbReference>
<evidence type="ECO:0000256" key="5">
    <source>
        <dbReference type="ARBA" id="ARBA00022833"/>
    </source>
</evidence>
<keyword evidence="5 10" id="KW-0862">Zinc</keyword>
<dbReference type="Proteomes" id="UP000187408">
    <property type="component" value="Unassembled WGS sequence"/>
</dbReference>
<keyword evidence="7 10" id="KW-0408">Iron</keyword>
<dbReference type="PANTHER" id="PTHR30557:SF1">
    <property type="entry name" value="PHOSPHOMETHYLPYRIMIDINE SYNTHASE, CHLOROPLASTIC"/>
    <property type="match status" value="1"/>
</dbReference>
<feature type="binding site" evidence="10">
    <location>
        <position position="337"/>
    </location>
    <ligand>
        <name>Zn(2+)</name>
        <dbReference type="ChEBI" id="CHEBI:29105"/>
    </ligand>
</feature>
<dbReference type="SFLD" id="SFLDG01114">
    <property type="entry name" value="phosphomethylpyrimidine_syntha"/>
    <property type="match status" value="1"/>
</dbReference>
<dbReference type="NCBIfam" id="TIGR00190">
    <property type="entry name" value="thiC"/>
    <property type="match status" value="1"/>
</dbReference>
<feature type="binding site" evidence="10">
    <location>
        <position position="414"/>
    </location>
    <ligand>
        <name>[4Fe-4S] cluster</name>
        <dbReference type="ChEBI" id="CHEBI:49883"/>
        <note>4Fe-4S-S-AdoMet</note>
    </ligand>
</feature>
<dbReference type="EMBL" id="MOEN01000029">
    <property type="protein sequence ID" value="OMH40084.1"/>
    <property type="molecule type" value="Genomic_DNA"/>
</dbReference>
<keyword evidence="3 10" id="KW-0949">S-adenosyl-L-methionine</keyword>
<keyword evidence="9 10" id="KW-0456">Lyase</keyword>
<dbReference type="GO" id="GO:0070284">
    <property type="term" value="F:phosphomethylpyrimidine synthase activity"/>
    <property type="evidence" value="ECO:0007669"/>
    <property type="project" value="UniProtKB-EC"/>
</dbReference>
<dbReference type="STRING" id="1914305.BLW93_07115"/>
<feature type="binding site" evidence="10">
    <location>
        <position position="167"/>
    </location>
    <ligand>
        <name>substrate</name>
    </ligand>
</feature>
<proteinExistence type="inferred from homology"/>
<accession>A0A1R1MK61</accession>
<dbReference type="EC" id="4.1.99.17" evidence="10"/>
<dbReference type="GO" id="GO:0008270">
    <property type="term" value="F:zinc ion binding"/>
    <property type="evidence" value="ECO:0007669"/>
    <property type="project" value="UniProtKB-UniRule"/>
</dbReference>
<dbReference type="Gene3D" id="3.20.20.540">
    <property type="entry name" value="Radical SAM ThiC family, central domain"/>
    <property type="match status" value="1"/>
</dbReference>
<feature type="binding site" evidence="10">
    <location>
        <position position="417"/>
    </location>
    <ligand>
        <name>[4Fe-4S] cluster</name>
        <dbReference type="ChEBI" id="CHEBI:49883"/>
        <note>4Fe-4S-S-AdoMet</note>
    </ligand>
</feature>
<keyword evidence="2 10" id="KW-0004">4Fe-4S</keyword>
<dbReference type="HAMAP" id="MF_00089">
    <property type="entry name" value="ThiC"/>
    <property type="match status" value="1"/>
</dbReference>
<comment type="pathway">
    <text evidence="10">Cofactor biosynthesis; thiamine diphosphate biosynthesis.</text>
</comment>
<feature type="binding site" evidence="10">
    <location>
        <position position="421"/>
    </location>
    <ligand>
        <name>[4Fe-4S] cluster</name>
        <dbReference type="ChEBI" id="CHEBI:49883"/>
        <note>4Fe-4S-S-AdoMet</note>
    </ligand>
</feature>
<dbReference type="InterPro" id="IPR037509">
    <property type="entry name" value="ThiC"/>
</dbReference>